<dbReference type="InterPro" id="IPR010935">
    <property type="entry name" value="SMC_hinge"/>
</dbReference>
<comment type="function">
    <text evidence="7">Required for chromosome condensation and partitioning.</text>
</comment>
<keyword evidence="2 7" id="KW-0963">Cytoplasm</keyword>
<dbReference type="Gene3D" id="3.30.70.1620">
    <property type="match status" value="1"/>
</dbReference>
<dbReference type="Pfam" id="PF02463">
    <property type="entry name" value="SMC_N"/>
    <property type="match status" value="1"/>
</dbReference>
<organism evidence="9 10">
    <name type="scientific">Fumia xinanensis</name>
    <dbReference type="NCBI Taxonomy" id="2763659"/>
    <lineage>
        <taxon>Bacteria</taxon>
        <taxon>Bacillati</taxon>
        <taxon>Bacillota</taxon>
        <taxon>Clostridia</taxon>
        <taxon>Eubacteriales</taxon>
        <taxon>Oscillospiraceae</taxon>
        <taxon>Fumia</taxon>
    </lineage>
</organism>
<gene>
    <name evidence="7 9" type="primary">smc</name>
    <name evidence="9" type="ORF">H8710_00645</name>
</gene>
<feature type="domain" description="SMC hinge" evidence="8">
    <location>
        <begin position="523"/>
        <end position="639"/>
    </location>
</feature>
<feature type="coiled-coil region" evidence="7">
    <location>
        <begin position="167"/>
        <end position="201"/>
    </location>
</feature>
<dbReference type="InterPro" id="IPR036277">
    <property type="entry name" value="SMC_hinge_sf"/>
</dbReference>
<evidence type="ECO:0000256" key="7">
    <source>
        <dbReference type="HAMAP-Rule" id="MF_01894"/>
    </source>
</evidence>
<dbReference type="GO" id="GO:0030261">
    <property type="term" value="P:chromosome condensation"/>
    <property type="evidence" value="ECO:0007669"/>
    <property type="project" value="InterPro"/>
</dbReference>
<keyword evidence="10" id="KW-1185">Reference proteome</keyword>
<feature type="coiled-coil region" evidence="7">
    <location>
        <begin position="988"/>
        <end position="1036"/>
    </location>
</feature>
<evidence type="ECO:0000256" key="2">
    <source>
        <dbReference type="ARBA" id="ARBA00022490"/>
    </source>
</evidence>
<name>A0A926E2Y2_9FIRM</name>
<dbReference type="Proteomes" id="UP000610760">
    <property type="component" value="Unassembled WGS sequence"/>
</dbReference>
<dbReference type="PIRSF" id="PIRSF005719">
    <property type="entry name" value="SMC"/>
    <property type="match status" value="1"/>
</dbReference>
<evidence type="ECO:0000259" key="8">
    <source>
        <dbReference type="SMART" id="SM00968"/>
    </source>
</evidence>
<dbReference type="FunFam" id="3.40.50.300:FF:000984">
    <property type="entry name" value="Chromosome partition protein Smc"/>
    <property type="match status" value="1"/>
</dbReference>
<dbReference type="SUPFAM" id="SSF75553">
    <property type="entry name" value="Smc hinge domain"/>
    <property type="match status" value="1"/>
</dbReference>
<evidence type="ECO:0000256" key="3">
    <source>
        <dbReference type="ARBA" id="ARBA00022741"/>
    </source>
</evidence>
<reference evidence="9" key="1">
    <citation type="submission" date="2020-08" db="EMBL/GenBank/DDBJ databases">
        <title>Genome public.</title>
        <authorList>
            <person name="Liu C."/>
            <person name="Sun Q."/>
        </authorList>
    </citation>
    <scope>NUCLEOTIDE SEQUENCE</scope>
    <source>
        <strain evidence="9">NSJ-33</strain>
    </source>
</reference>
<dbReference type="GO" id="GO:0007059">
    <property type="term" value="P:chromosome segregation"/>
    <property type="evidence" value="ECO:0007669"/>
    <property type="project" value="UniProtKB-UniRule"/>
</dbReference>
<keyword evidence="6 7" id="KW-0238">DNA-binding</keyword>
<evidence type="ECO:0000256" key="4">
    <source>
        <dbReference type="ARBA" id="ARBA00022840"/>
    </source>
</evidence>
<comment type="domain">
    <text evidence="7">Contains large globular domains required for ATP hydrolysis at each terminus and a third globular domain forming a flexible hinge near the middle of the molecule. These domains are separated by coiled-coil structures.</text>
</comment>
<dbReference type="GO" id="GO:0005524">
    <property type="term" value="F:ATP binding"/>
    <property type="evidence" value="ECO:0007669"/>
    <property type="project" value="UniProtKB-UniRule"/>
</dbReference>
<comment type="caution">
    <text evidence="9">The sequence shown here is derived from an EMBL/GenBank/DDBJ whole genome shotgun (WGS) entry which is preliminary data.</text>
</comment>
<dbReference type="GO" id="GO:0003677">
    <property type="term" value="F:DNA binding"/>
    <property type="evidence" value="ECO:0007669"/>
    <property type="project" value="UniProtKB-UniRule"/>
</dbReference>
<evidence type="ECO:0000313" key="10">
    <source>
        <dbReference type="Proteomes" id="UP000610760"/>
    </source>
</evidence>
<proteinExistence type="inferred from homology"/>
<dbReference type="GO" id="GO:0006260">
    <property type="term" value="P:DNA replication"/>
    <property type="evidence" value="ECO:0007669"/>
    <property type="project" value="UniProtKB-UniRule"/>
</dbReference>
<evidence type="ECO:0000313" key="9">
    <source>
        <dbReference type="EMBL" id="MBC8558565.1"/>
    </source>
</evidence>
<dbReference type="HAMAP" id="MF_01894">
    <property type="entry name" value="Smc_prok"/>
    <property type="match status" value="1"/>
</dbReference>
<keyword evidence="3 7" id="KW-0547">Nucleotide-binding</keyword>
<dbReference type="SUPFAM" id="SSF52540">
    <property type="entry name" value="P-loop containing nucleoside triphosphate hydrolases"/>
    <property type="match status" value="2"/>
</dbReference>
<dbReference type="InterPro" id="IPR003395">
    <property type="entry name" value="RecF/RecN/SMC_N"/>
</dbReference>
<feature type="coiled-coil region" evidence="7">
    <location>
        <begin position="834"/>
        <end position="945"/>
    </location>
</feature>
<sequence>MRLKALEIQGFKSFPDKTKISFNQGMTAVVGPNGSGKSNISDAMRWVMGEQSTKTLRGGKMEDVIFAGTAKRKPQGAATVSLSFDNSGRELSVENDEVTITRKYYRSGDSEYLINGEQVRLKDVNELFMDTGLGKDGYSMIGQGKIAEIVGAKSKERREIFEEAAGISKYRYRKAEAERKLEQAQENLLRLYDILGELEGRVEPLRIQSEKAAQFIELADRKKSLEVSLWLKTLDKYKAALKAQENKYLIAKGDEERLALEIERIEEKISGAYEQMKDCLVKSEEYQNIKSNLQNRIGELKSEIAVKQNDILHNEEHIARVEEELKRQQESDAEAEAEIAAKEAQLLKIKADLDALFIEREEKQQELQSLTQQGDEFDSRLQALNAEGNQIVLDLSRYNMTVLNLENLSADEQQRLHNAQQEASTLEAQLQSEQETMTELKGLLEEIKGKKGGLSNALSGLTMKLKSRQEKYEASRQEYAALDLSVKEKLQKAKLLTDLEQNLEGFAFSVKTVMKSAKDGALRGVHGTVAQLVNVKKEYSVAVETALGGALQQVIVEDESAAKAAIRLLSERKAGRATFLPLTSVKGNLLDVQGLSNYGGYVALASELVSYDDKYAGIVCSLLGRIAVVDDLDTAIAISKKYGYKFRIVTLDGQQVNAGGSFTGGSAAKNQGILSRKNEAEQLKAEAGRLSEQKALMEQKLREMSEQIRSLQAQIEGTNSEMIVANEDQLRFSGDLQRYEQSRVQLLGRQEQLSAQTAESRRRIDESAAGIADAKEQVEALLKRQAALKEELSGFEGSQGDLTLKRQELSEALNQLAHREIEWQKDVEAISATTHELRSRKQKSEAERAALEAQKEGYIAAVEELKQSIAAREKDGETFASQILEYDQKIKAVLEKRQQIEGETTKFRAEEREVSAKKEAAAGELARLEEQKLSAQKDYDTIIARLWEDYELTRSEASAIAVEIEDQNAAQKELNSIKNKIKVLGTVNLSAIEEYKEVSERYEFLKEQVGDASRSKDELTRLIAALTKEMETIFSENFQKINENFSRIFVELFGGGKASLTLNDPDDILNSGIEINVQPPGKIIKNLASLSGGEQSFVAIAIYFAILKVRPSPFCVLDEIEAALDDVNVNKYASYLRMLSDKTQFIMITHRRGTMEEADVLYGVTMQEEGVSKLLELKVSEIEGKLGGEKGA</sequence>
<dbReference type="NCBIfam" id="TIGR02168">
    <property type="entry name" value="SMC_prok_B"/>
    <property type="match status" value="1"/>
</dbReference>
<feature type="coiled-coil region" evidence="7">
    <location>
        <begin position="673"/>
        <end position="791"/>
    </location>
</feature>
<dbReference type="Pfam" id="PF06470">
    <property type="entry name" value="SMC_hinge"/>
    <property type="match status" value="1"/>
</dbReference>
<dbReference type="GO" id="GO:0005694">
    <property type="term" value="C:chromosome"/>
    <property type="evidence" value="ECO:0007669"/>
    <property type="project" value="InterPro"/>
</dbReference>
<dbReference type="AlphaFoldDB" id="A0A926E2Y2"/>
<feature type="binding site" evidence="7">
    <location>
        <begin position="32"/>
        <end position="39"/>
    </location>
    <ligand>
        <name>ATP</name>
        <dbReference type="ChEBI" id="CHEBI:30616"/>
    </ligand>
</feature>
<comment type="subcellular location">
    <subcellularLocation>
        <location evidence="1 7">Cytoplasm</location>
    </subcellularLocation>
</comment>
<dbReference type="GO" id="GO:0016887">
    <property type="term" value="F:ATP hydrolysis activity"/>
    <property type="evidence" value="ECO:0007669"/>
    <property type="project" value="InterPro"/>
</dbReference>
<dbReference type="RefSeq" id="WP_249293458.1">
    <property type="nucleotide sequence ID" value="NZ_JACRSV010000001.1"/>
</dbReference>
<evidence type="ECO:0000256" key="5">
    <source>
        <dbReference type="ARBA" id="ARBA00023054"/>
    </source>
</evidence>
<dbReference type="InterPro" id="IPR027417">
    <property type="entry name" value="P-loop_NTPase"/>
</dbReference>
<dbReference type="InterPro" id="IPR011890">
    <property type="entry name" value="SMC_prok"/>
</dbReference>
<feature type="coiled-coil region" evidence="7">
    <location>
        <begin position="255"/>
        <end position="450"/>
    </location>
</feature>
<evidence type="ECO:0000256" key="1">
    <source>
        <dbReference type="ARBA" id="ARBA00004496"/>
    </source>
</evidence>
<dbReference type="Gene3D" id="1.20.1060.20">
    <property type="match status" value="1"/>
</dbReference>
<dbReference type="FunFam" id="3.40.50.300:FF:000901">
    <property type="entry name" value="Chromosome partition protein Smc"/>
    <property type="match status" value="1"/>
</dbReference>
<protein>
    <recommendedName>
        <fullName evidence="7">Chromosome partition protein Smc</fullName>
    </recommendedName>
</protein>
<comment type="similarity">
    <text evidence="7">Belongs to the SMC family.</text>
</comment>
<dbReference type="Gene3D" id="3.40.50.300">
    <property type="entry name" value="P-loop containing nucleotide triphosphate hydrolases"/>
    <property type="match status" value="2"/>
</dbReference>
<accession>A0A926E2Y2</accession>
<dbReference type="GO" id="GO:0005737">
    <property type="term" value="C:cytoplasm"/>
    <property type="evidence" value="ECO:0007669"/>
    <property type="project" value="UniProtKB-SubCell"/>
</dbReference>
<evidence type="ECO:0000256" key="6">
    <source>
        <dbReference type="ARBA" id="ARBA00023125"/>
    </source>
</evidence>
<dbReference type="PANTHER" id="PTHR43977">
    <property type="entry name" value="STRUCTURAL MAINTENANCE OF CHROMOSOMES PROTEIN 3"/>
    <property type="match status" value="1"/>
</dbReference>
<dbReference type="GO" id="GO:0007062">
    <property type="term" value="P:sister chromatid cohesion"/>
    <property type="evidence" value="ECO:0007669"/>
    <property type="project" value="InterPro"/>
</dbReference>
<keyword evidence="4 7" id="KW-0067">ATP-binding</keyword>
<comment type="subunit">
    <text evidence="7">Homodimer.</text>
</comment>
<keyword evidence="5 7" id="KW-0175">Coiled coil</keyword>
<dbReference type="InterPro" id="IPR024704">
    <property type="entry name" value="SMC"/>
</dbReference>
<dbReference type="EMBL" id="JACRSV010000001">
    <property type="protein sequence ID" value="MBC8558565.1"/>
    <property type="molecule type" value="Genomic_DNA"/>
</dbReference>
<dbReference type="SMART" id="SM00968">
    <property type="entry name" value="SMC_hinge"/>
    <property type="match status" value="1"/>
</dbReference>